<accession>A0ABT5YKI0</accession>
<proteinExistence type="predicted"/>
<evidence type="ECO:0000313" key="2">
    <source>
        <dbReference type="EMBL" id="MDF2095336.1"/>
    </source>
</evidence>
<dbReference type="EMBL" id="JARHUD010000002">
    <property type="protein sequence ID" value="MDF2095336.1"/>
    <property type="molecule type" value="Genomic_DNA"/>
</dbReference>
<keyword evidence="1" id="KW-0812">Transmembrane</keyword>
<dbReference type="RefSeq" id="WP_275820652.1">
    <property type="nucleotide sequence ID" value="NZ_JARHUD010000002.1"/>
</dbReference>
<organism evidence="2 3">
    <name type="scientific">Aquibaculum arenosum</name>
    <dbReference type="NCBI Taxonomy" id="3032591"/>
    <lineage>
        <taxon>Bacteria</taxon>
        <taxon>Pseudomonadati</taxon>
        <taxon>Pseudomonadota</taxon>
        <taxon>Alphaproteobacteria</taxon>
        <taxon>Rhodospirillales</taxon>
        <taxon>Rhodovibrionaceae</taxon>
        <taxon>Aquibaculum</taxon>
    </lineage>
</organism>
<name>A0ABT5YKI0_9PROT</name>
<reference evidence="2 3" key="1">
    <citation type="submission" date="2023-03" db="EMBL/GenBank/DDBJ databases">
        <title>Fodinicurvata sp. CAU 1616 isolated from sea sendiment.</title>
        <authorList>
            <person name="Kim W."/>
        </authorList>
    </citation>
    <scope>NUCLEOTIDE SEQUENCE [LARGE SCALE GENOMIC DNA]</scope>
    <source>
        <strain evidence="2 3">CAU 1616</strain>
    </source>
</reference>
<comment type="caution">
    <text evidence="2">The sequence shown here is derived from an EMBL/GenBank/DDBJ whole genome shotgun (WGS) entry which is preliminary data.</text>
</comment>
<dbReference type="Proteomes" id="UP001215503">
    <property type="component" value="Unassembled WGS sequence"/>
</dbReference>
<evidence type="ECO:0000313" key="3">
    <source>
        <dbReference type="Proteomes" id="UP001215503"/>
    </source>
</evidence>
<keyword evidence="3" id="KW-1185">Reference proteome</keyword>
<evidence type="ECO:0000256" key="1">
    <source>
        <dbReference type="SAM" id="Phobius"/>
    </source>
</evidence>
<keyword evidence="1" id="KW-0472">Membrane</keyword>
<protein>
    <submittedName>
        <fullName evidence="2">Uncharacterized protein</fullName>
    </submittedName>
</protein>
<gene>
    <name evidence="2" type="ORF">P2G67_05045</name>
</gene>
<keyword evidence="1" id="KW-1133">Transmembrane helix</keyword>
<sequence length="76" mass="8357">MAWTILILGWVLPMLHIGFAPGGGSWRPPPGSGCPLGPRVGWLVLVLLTGPLGWLAFWRTRRRMAGRHMAGRDLKS</sequence>
<feature type="transmembrane region" description="Helical" evidence="1">
    <location>
        <begin position="40"/>
        <end position="58"/>
    </location>
</feature>